<accession>A0A0E9T211</accession>
<reference evidence="1" key="2">
    <citation type="journal article" date="2015" name="Fish Shellfish Immunol.">
        <title>Early steps in the European eel (Anguilla anguilla)-Vibrio vulnificus interaction in the gills: Role of the RtxA13 toxin.</title>
        <authorList>
            <person name="Callol A."/>
            <person name="Pajuelo D."/>
            <person name="Ebbesson L."/>
            <person name="Teles M."/>
            <person name="MacKenzie S."/>
            <person name="Amaro C."/>
        </authorList>
    </citation>
    <scope>NUCLEOTIDE SEQUENCE</scope>
</reference>
<dbReference type="AlphaFoldDB" id="A0A0E9T211"/>
<protein>
    <submittedName>
        <fullName evidence="1">Uncharacterized protein</fullName>
    </submittedName>
</protein>
<sequence>MTSLAGTAQRESALWEYGCTDPIIDVQAAIAIALSKKLNAFVKAEE</sequence>
<dbReference type="EMBL" id="GBXM01061015">
    <property type="protein sequence ID" value="JAH47562.1"/>
    <property type="molecule type" value="Transcribed_RNA"/>
</dbReference>
<reference evidence="1" key="1">
    <citation type="submission" date="2014-11" db="EMBL/GenBank/DDBJ databases">
        <authorList>
            <person name="Amaro Gonzalez C."/>
        </authorList>
    </citation>
    <scope>NUCLEOTIDE SEQUENCE</scope>
</reference>
<proteinExistence type="predicted"/>
<name>A0A0E9T211_ANGAN</name>
<evidence type="ECO:0000313" key="1">
    <source>
        <dbReference type="EMBL" id="JAH47562.1"/>
    </source>
</evidence>
<organism evidence="1">
    <name type="scientific">Anguilla anguilla</name>
    <name type="common">European freshwater eel</name>
    <name type="synonym">Muraena anguilla</name>
    <dbReference type="NCBI Taxonomy" id="7936"/>
    <lineage>
        <taxon>Eukaryota</taxon>
        <taxon>Metazoa</taxon>
        <taxon>Chordata</taxon>
        <taxon>Craniata</taxon>
        <taxon>Vertebrata</taxon>
        <taxon>Euteleostomi</taxon>
        <taxon>Actinopterygii</taxon>
        <taxon>Neopterygii</taxon>
        <taxon>Teleostei</taxon>
        <taxon>Anguilliformes</taxon>
        <taxon>Anguillidae</taxon>
        <taxon>Anguilla</taxon>
    </lineage>
</organism>